<feature type="compositionally biased region" description="Basic and acidic residues" evidence="1">
    <location>
        <begin position="148"/>
        <end position="177"/>
    </location>
</feature>
<accession>A0A6A6K470</accession>
<evidence type="ECO:0000313" key="4">
    <source>
        <dbReference type="EMBL" id="KAF2283334.1"/>
    </source>
</evidence>
<feature type="region of interest" description="Disordered" evidence="1">
    <location>
        <begin position="148"/>
        <end position="189"/>
    </location>
</feature>
<dbReference type="Proteomes" id="UP000467840">
    <property type="component" value="Chromosome 12"/>
</dbReference>
<reference evidence="4 5" key="1">
    <citation type="journal article" date="2020" name="Mol. Plant">
        <title>The Chromosome-Based Rubber Tree Genome Provides New Insights into Spurge Genome Evolution and Rubber Biosynthesis.</title>
        <authorList>
            <person name="Liu J."/>
            <person name="Shi C."/>
            <person name="Shi C.C."/>
            <person name="Li W."/>
            <person name="Zhang Q.J."/>
            <person name="Zhang Y."/>
            <person name="Li K."/>
            <person name="Lu H.F."/>
            <person name="Shi C."/>
            <person name="Zhu S.T."/>
            <person name="Xiao Z.Y."/>
            <person name="Nan H."/>
            <person name="Yue Y."/>
            <person name="Zhu X.G."/>
            <person name="Wu Y."/>
            <person name="Hong X.N."/>
            <person name="Fan G.Y."/>
            <person name="Tong Y."/>
            <person name="Zhang D."/>
            <person name="Mao C.L."/>
            <person name="Liu Y.L."/>
            <person name="Hao S.J."/>
            <person name="Liu W.Q."/>
            <person name="Lv M.Q."/>
            <person name="Zhang H.B."/>
            <person name="Liu Y."/>
            <person name="Hu-Tang G.R."/>
            <person name="Wang J.P."/>
            <person name="Wang J.H."/>
            <person name="Sun Y.H."/>
            <person name="Ni S.B."/>
            <person name="Chen W.B."/>
            <person name="Zhang X.C."/>
            <person name="Jiao Y.N."/>
            <person name="Eichler E.E."/>
            <person name="Li G.H."/>
            <person name="Liu X."/>
            <person name="Gao L.Z."/>
        </authorList>
    </citation>
    <scope>NUCLEOTIDE SEQUENCE [LARGE SCALE GENOMIC DNA]</scope>
    <source>
        <strain evidence="5">cv. GT1</strain>
        <tissue evidence="4">Leaf</tissue>
    </source>
</reference>
<feature type="chain" id="PRO_5025482577" evidence="3">
    <location>
        <begin position="19"/>
        <end position="189"/>
    </location>
</feature>
<dbReference type="EMBL" id="JAAGAX010000018">
    <property type="protein sequence ID" value="KAF2283334.1"/>
    <property type="molecule type" value="Genomic_DNA"/>
</dbReference>
<feature type="signal peptide" evidence="3">
    <location>
        <begin position="1"/>
        <end position="18"/>
    </location>
</feature>
<evidence type="ECO:0000313" key="5">
    <source>
        <dbReference type="Proteomes" id="UP000467840"/>
    </source>
</evidence>
<comment type="caution">
    <text evidence="4">The sequence shown here is derived from an EMBL/GenBank/DDBJ whole genome shotgun (WGS) entry which is preliminary data.</text>
</comment>
<name>A0A6A6K470_HEVBR</name>
<feature type="compositionally biased region" description="Basic and acidic residues" evidence="1">
    <location>
        <begin position="51"/>
        <end position="66"/>
    </location>
</feature>
<protein>
    <submittedName>
        <fullName evidence="4">Uncharacterized protein</fullName>
    </submittedName>
</protein>
<keyword evidence="2" id="KW-1133">Transmembrane helix</keyword>
<dbReference type="PANTHER" id="PTHR36040:SF5">
    <property type="entry name" value="TRANSMEMBRANE PROTEIN"/>
    <property type="match status" value="1"/>
</dbReference>
<dbReference type="PROSITE" id="PS51257">
    <property type="entry name" value="PROKAR_LIPOPROTEIN"/>
    <property type="match status" value="1"/>
</dbReference>
<proteinExistence type="predicted"/>
<keyword evidence="5" id="KW-1185">Reference proteome</keyword>
<keyword evidence="2" id="KW-0812">Transmembrane</keyword>
<dbReference type="PANTHER" id="PTHR36040">
    <property type="entry name" value="OS04G0188500 PROTEIN"/>
    <property type="match status" value="1"/>
</dbReference>
<dbReference type="AlphaFoldDB" id="A0A6A6K470"/>
<evidence type="ECO:0000256" key="3">
    <source>
        <dbReference type="SAM" id="SignalP"/>
    </source>
</evidence>
<evidence type="ECO:0000256" key="1">
    <source>
        <dbReference type="SAM" id="MobiDB-lite"/>
    </source>
</evidence>
<evidence type="ECO:0000256" key="2">
    <source>
        <dbReference type="SAM" id="Phobius"/>
    </source>
</evidence>
<sequence length="189" mass="21534">MRVLVLALALVMVGSCFAAGNKKDLVFDLERYDPKKWSSPHLVEDQQEIGNHPDNEQESDHHKIPRENYGPPKYTPMENYGKGPQPSGLKGTMRTPEPPTIVKEEREEKGTKTIARMRVLVLALALIMVGSCFAARNGKGLVVDPKRYEPEKWSDRHLIEDQQEIDNHSDNEKESGHHYIPRRNYAPPN</sequence>
<gene>
    <name evidence="4" type="ORF">GH714_002358</name>
</gene>
<keyword evidence="3" id="KW-0732">Signal</keyword>
<feature type="region of interest" description="Disordered" evidence="1">
    <location>
        <begin position="49"/>
        <end position="100"/>
    </location>
</feature>
<organism evidence="4 5">
    <name type="scientific">Hevea brasiliensis</name>
    <name type="common">Para rubber tree</name>
    <name type="synonym">Siphonia brasiliensis</name>
    <dbReference type="NCBI Taxonomy" id="3981"/>
    <lineage>
        <taxon>Eukaryota</taxon>
        <taxon>Viridiplantae</taxon>
        <taxon>Streptophyta</taxon>
        <taxon>Embryophyta</taxon>
        <taxon>Tracheophyta</taxon>
        <taxon>Spermatophyta</taxon>
        <taxon>Magnoliopsida</taxon>
        <taxon>eudicotyledons</taxon>
        <taxon>Gunneridae</taxon>
        <taxon>Pentapetalae</taxon>
        <taxon>rosids</taxon>
        <taxon>fabids</taxon>
        <taxon>Malpighiales</taxon>
        <taxon>Euphorbiaceae</taxon>
        <taxon>Crotonoideae</taxon>
        <taxon>Micrandreae</taxon>
        <taxon>Hevea</taxon>
    </lineage>
</organism>
<keyword evidence="2" id="KW-0472">Membrane</keyword>
<feature type="transmembrane region" description="Helical" evidence="2">
    <location>
        <begin position="119"/>
        <end position="138"/>
    </location>
</feature>